<protein>
    <submittedName>
        <fullName evidence="2">Uncharacterized protein</fullName>
    </submittedName>
</protein>
<evidence type="ECO:0000256" key="1">
    <source>
        <dbReference type="SAM" id="SignalP"/>
    </source>
</evidence>
<evidence type="ECO:0000313" key="2">
    <source>
        <dbReference type="EMBL" id="MBX48181.1"/>
    </source>
</evidence>
<reference evidence="2" key="1">
    <citation type="submission" date="2018-02" db="EMBL/GenBank/DDBJ databases">
        <title>Rhizophora mucronata_Transcriptome.</title>
        <authorList>
            <person name="Meera S.P."/>
            <person name="Sreeshan A."/>
            <person name="Augustine A."/>
        </authorList>
    </citation>
    <scope>NUCLEOTIDE SEQUENCE</scope>
    <source>
        <tissue evidence="2">Leaf</tissue>
    </source>
</reference>
<feature type="chain" id="PRO_5015142846" evidence="1">
    <location>
        <begin position="21"/>
        <end position="36"/>
    </location>
</feature>
<feature type="signal peptide" evidence="1">
    <location>
        <begin position="1"/>
        <end position="20"/>
    </location>
</feature>
<dbReference type="AlphaFoldDB" id="A0A2P2P0L2"/>
<keyword evidence="1" id="KW-0732">Signal</keyword>
<name>A0A2P2P0L2_RHIMU</name>
<accession>A0A2P2P0L2</accession>
<proteinExistence type="predicted"/>
<dbReference type="EMBL" id="GGEC01067697">
    <property type="protein sequence ID" value="MBX48181.1"/>
    <property type="molecule type" value="Transcribed_RNA"/>
</dbReference>
<sequence>MPMIAAKGIFCWLLSPLSFAIVSEGEMLKPSGTYRG</sequence>
<organism evidence="2">
    <name type="scientific">Rhizophora mucronata</name>
    <name type="common">Asiatic mangrove</name>
    <dbReference type="NCBI Taxonomy" id="61149"/>
    <lineage>
        <taxon>Eukaryota</taxon>
        <taxon>Viridiplantae</taxon>
        <taxon>Streptophyta</taxon>
        <taxon>Embryophyta</taxon>
        <taxon>Tracheophyta</taxon>
        <taxon>Spermatophyta</taxon>
        <taxon>Magnoliopsida</taxon>
        <taxon>eudicotyledons</taxon>
        <taxon>Gunneridae</taxon>
        <taxon>Pentapetalae</taxon>
        <taxon>rosids</taxon>
        <taxon>fabids</taxon>
        <taxon>Malpighiales</taxon>
        <taxon>Rhizophoraceae</taxon>
        <taxon>Rhizophora</taxon>
    </lineage>
</organism>